<keyword evidence="6" id="KW-0808">Transferase</keyword>
<dbReference type="Pfam" id="PF06974">
    <property type="entry name" value="WS_DGAT_C"/>
    <property type="match status" value="1"/>
</dbReference>
<evidence type="ECO:0000256" key="2">
    <source>
        <dbReference type="ARBA" id="ARBA00005189"/>
    </source>
</evidence>
<evidence type="ECO:0000313" key="13">
    <source>
        <dbReference type="EMBL" id="QBR89164.1"/>
    </source>
</evidence>
<keyword evidence="14" id="KW-1185">Reference proteome</keyword>
<evidence type="ECO:0000256" key="7">
    <source>
        <dbReference type="ARBA" id="ARBA00022798"/>
    </source>
</evidence>
<dbReference type="InterPro" id="IPR045034">
    <property type="entry name" value="O-acyltransferase_WSD1-like"/>
</dbReference>
<proteinExistence type="inferred from homology"/>
<accession>A0ABX5SWG2</accession>
<comment type="catalytic activity">
    <reaction evidence="10">
        <text>an acyl-CoA + a 1,2-diacyl-sn-glycerol = a triacyl-sn-glycerol + CoA</text>
        <dbReference type="Rhea" id="RHEA:10868"/>
        <dbReference type="ChEBI" id="CHEBI:17815"/>
        <dbReference type="ChEBI" id="CHEBI:57287"/>
        <dbReference type="ChEBI" id="CHEBI:58342"/>
        <dbReference type="ChEBI" id="CHEBI:64615"/>
        <dbReference type="EC" id="2.3.1.20"/>
    </reaction>
</comment>
<evidence type="ECO:0000256" key="6">
    <source>
        <dbReference type="ARBA" id="ARBA00022679"/>
    </source>
</evidence>
<dbReference type="EC" id="2.3.1.20" evidence="4"/>
<evidence type="ECO:0000256" key="8">
    <source>
        <dbReference type="ARBA" id="ARBA00023098"/>
    </source>
</evidence>
<dbReference type="SUPFAM" id="SSF52777">
    <property type="entry name" value="CoA-dependent acyltransferases"/>
    <property type="match status" value="2"/>
</dbReference>
<evidence type="ECO:0000256" key="9">
    <source>
        <dbReference type="ARBA" id="ARBA00023315"/>
    </source>
</evidence>
<reference evidence="13 14" key="1">
    <citation type="submission" date="2019-03" db="EMBL/GenBank/DDBJ databases">
        <authorList>
            <person name="Dong K."/>
        </authorList>
    </citation>
    <scope>NUCLEOTIDE SEQUENCE [LARGE SCALE GENOMIC DNA]</scope>
    <source>
        <strain evidence="14">dk512</strain>
    </source>
</reference>
<keyword evidence="8" id="KW-0443">Lipid metabolism</keyword>
<dbReference type="InterPro" id="IPR004255">
    <property type="entry name" value="O-acyltransferase_WSD1_N"/>
</dbReference>
<name>A0ABX5SWG2_9MICO</name>
<keyword evidence="7" id="KW-0319">Glycerol metabolism</keyword>
<feature type="domain" description="O-acyltransferase WSD1 C-terminal" evidence="12">
    <location>
        <begin position="307"/>
        <end position="441"/>
    </location>
</feature>
<evidence type="ECO:0000256" key="1">
    <source>
        <dbReference type="ARBA" id="ARBA00004771"/>
    </source>
</evidence>
<feature type="domain" description="O-acyltransferase WSD1-like N-terminal" evidence="11">
    <location>
        <begin position="63"/>
        <end position="225"/>
    </location>
</feature>
<dbReference type="PANTHER" id="PTHR31650">
    <property type="entry name" value="O-ACYLTRANSFERASE (WSD1-LIKE) FAMILY PROTEIN"/>
    <property type="match status" value="1"/>
</dbReference>
<comment type="pathway">
    <text evidence="2">Lipid metabolism.</text>
</comment>
<evidence type="ECO:0000256" key="5">
    <source>
        <dbReference type="ARBA" id="ARBA00022516"/>
    </source>
</evidence>
<dbReference type="Pfam" id="PF03007">
    <property type="entry name" value="WS_DGAT_cat"/>
    <property type="match status" value="1"/>
</dbReference>
<comment type="pathway">
    <text evidence="1">Glycerolipid metabolism; triacylglycerol biosynthesis.</text>
</comment>
<dbReference type="Proteomes" id="UP000295748">
    <property type="component" value="Chromosome"/>
</dbReference>
<dbReference type="PANTHER" id="PTHR31650:SF1">
    <property type="entry name" value="WAX ESTER SYNTHASE_DIACYLGLYCEROL ACYLTRANSFERASE 4-RELATED"/>
    <property type="match status" value="1"/>
</dbReference>
<gene>
    <name evidence="13" type="ORF">E4K62_10995</name>
</gene>
<keyword evidence="9" id="KW-0012">Acyltransferase</keyword>
<dbReference type="Gene3D" id="3.30.559.10">
    <property type="entry name" value="Chloramphenicol acetyltransferase-like domain"/>
    <property type="match status" value="1"/>
</dbReference>
<sequence>MGGARRQPRSFRLEPGNCEATVVTTHAVTQRLAAVDEANLVLDHVGQVNVFLVAGLLAPGGFLAADGTPSMAELRDALRGRVAALPALCTSAVASGRWHRWVETEPDLEHHIRLVEPVDGRAGLEQMCAELMTRPLLLDRPLWEILVVPGAATAAAGVVLRIHHAIADGMAAVAIVQQLFDLREPRQTSANASGLHVSTVAPRRGLRHTLRRLRVGLRRIRKTLRGGDVGPTVLLGERSPHRGVAFLRTDIEALETRVRPRGATVNDALLAAVASGFRAALTAAGEPIPVELPVSVPVALRRRGPAGNQVGVMLVRLPLGEPDPDERLRLIAEQTRGEKVRAREQGTLEFMRGPVGARIMDRVARRQHLVAGFVTNVSGPEGALCLAGAQVTALWPVAVLAGNVRLGVAAVSYDGRLCCGIHFDAANVPGAAFAHAMAEEMARLGE</sequence>
<evidence type="ECO:0000256" key="10">
    <source>
        <dbReference type="ARBA" id="ARBA00048109"/>
    </source>
</evidence>
<comment type="similarity">
    <text evidence="3">Belongs to the long-chain O-acyltransferase family.</text>
</comment>
<keyword evidence="5" id="KW-0444">Lipid biosynthesis</keyword>
<organism evidence="13 14">
    <name type="scientific">Microbacterium wangchenii</name>
    <dbReference type="NCBI Taxonomy" id="2541726"/>
    <lineage>
        <taxon>Bacteria</taxon>
        <taxon>Bacillati</taxon>
        <taxon>Actinomycetota</taxon>
        <taxon>Actinomycetes</taxon>
        <taxon>Micrococcales</taxon>
        <taxon>Microbacteriaceae</taxon>
        <taxon>Microbacterium</taxon>
    </lineage>
</organism>
<evidence type="ECO:0000259" key="12">
    <source>
        <dbReference type="Pfam" id="PF06974"/>
    </source>
</evidence>
<evidence type="ECO:0000256" key="3">
    <source>
        <dbReference type="ARBA" id="ARBA00009587"/>
    </source>
</evidence>
<dbReference type="EMBL" id="CP038266">
    <property type="protein sequence ID" value="QBR89164.1"/>
    <property type="molecule type" value="Genomic_DNA"/>
</dbReference>
<evidence type="ECO:0000259" key="11">
    <source>
        <dbReference type="Pfam" id="PF03007"/>
    </source>
</evidence>
<protein>
    <recommendedName>
        <fullName evidence="4">diacylglycerol O-acyltransferase</fullName>
        <ecNumber evidence="4">2.3.1.20</ecNumber>
    </recommendedName>
</protein>
<evidence type="ECO:0000313" key="14">
    <source>
        <dbReference type="Proteomes" id="UP000295748"/>
    </source>
</evidence>
<evidence type="ECO:0000256" key="4">
    <source>
        <dbReference type="ARBA" id="ARBA00013244"/>
    </source>
</evidence>
<dbReference type="InterPro" id="IPR023213">
    <property type="entry name" value="CAT-like_dom_sf"/>
</dbReference>
<dbReference type="InterPro" id="IPR009721">
    <property type="entry name" value="O-acyltransferase_WSD1_C"/>
</dbReference>